<dbReference type="Proteomes" id="UP000472264">
    <property type="component" value="Chromosome 17"/>
</dbReference>
<feature type="transmembrane region" description="Helical" evidence="4">
    <location>
        <begin position="63"/>
        <end position="83"/>
    </location>
</feature>
<dbReference type="GO" id="GO:0015175">
    <property type="term" value="F:neutral L-amino acid transmembrane transporter activity"/>
    <property type="evidence" value="ECO:0007669"/>
    <property type="project" value="TreeGrafter"/>
</dbReference>
<evidence type="ECO:0000256" key="3">
    <source>
        <dbReference type="ARBA" id="ARBA00023136"/>
    </source>
</evidence>
<dbReference type="PANTHER" id="PTHR11958">
    <property type="entry name" value="SODIUM/DICARBOXYLATE SYMPORTER-RELATED"/>
    <property type="match status" value="1"/>
</dbReference>
<keyword evidence="3 4" id="KW-0472">Membrane</keyword>
<dbReference type="InterPro" id="IPR018107">
    <property type="entry name" value="Na-dicarboxylate_symporter_CS"/>
</dbReference>
<name>A0A665TPP9_ECHNA</name>
<evidence type="ECO:0000313" key="5">
    <source>
        <dbReference type="Ensembl" id="ENSENLP00000009703.1"/>
    </source>
</evidence>
<dbReference type="Gene3D" id="1.10.3860.10">
    <property type="entry name" value="Sodium:dicarboxylate symporter"/>
    <property type="match status" value="1"/>
</dbReference>
<feature type="transmembrane region" description="Helical" evidence="4">
    <location>
        <begin position="21"/>
        <end position="43"/>
    </location>
</feature>
<reference evidence="5" key="1">
    <citation type="submission" date="2021-04" db="EMBL/GenBank/DDBJ databases">
        <authorList>
            <consortium name="Wellcome Sanger Institute Data Sharing"/>
        </authorList>
    </citation>
    <scope>NUCLEOTIDE SEQUENCE [LARGE SCALE GENOMIC DNA]</scope>
</reference>
<reference evidence="5" key="2">
    <citation type="submission" date="2025-08" db="UniProtKB">
        <authorList>
            <consortium name="Ensembl"/>
        </authorList>
    </citation>
    <scope>IDENTIFICATION</scope>
</reference>
<accession>A0A665TPP9</accession>
<sequence>MTKNNRCTHAFTKCSIKTSFLWRNSFVLLTVAAVVIGFGLGFGLRFANMTDREIGFFTFPGELLMEMLQMLLLPLIVSSLITARHIHLRILHEITTDFFLFQVSLL</sequence>
<reference evidence="5" key="3">
    <citation type="submission" date="2025-09" db="UniProtKB">
        <authorList>
            <consortium name="Ensembl"/>
        </authorList>
    </citation>
    <scope>IDENTIFICATION</scope>
</reference>
<dbReference type="GO" id="GO:0005886">
    <property type="term" value="C:plasma membrane"/>
    <property type="evidence" value="ECO:0007669"/>
    <property type="project" value="TreeGrafter"/>
</dbReference>
<evidence type="ECO:0000313" key="6">
    <source>
        <dbReference type="Proteomes" id="UP000472264"/>
    </source>
</evidence>
<organism evidence="5 6">
    <name type="scientific">Echeneis naucrates</name>
    <name type="common">Live sharksucker</name>
    <dbReference type="NCBI Taxonomy" id="173247"/>
    <lineage>
        <taxon>Eukaryota</taxon>
        <taxon>Metazoa</taxon>
        <taxon>Chordata</taxon>
        <taxon>Craniata</taxon>
        <taxon>Vertebrata</taxon>
        <taxon>Euteleostomi</taxon>
        <taxon>Actinopterygii</taxon>
        <taxon>Neopterygii</taxon>
        <taxon>Teleostei</taxon>
        <taxon>Neoteleostei</taxon>
        <taxon>Acanthomorphata</taxon>
        <taxon>Carangaria</taxon>
        <taxon>Carangiformes</taxon>
        <taxon>Echeneidae</taxon>
        <taxon>Echeneis</taxon>
    </lineage>
</organism>
<dbReference type="PRINTS" id="PR00173">
    <property type="entry name" value="EDTRNSPORT"/>
</dbReference>
<keyword evidence="1 4" id="KW-0812">Transmembrane</keyword>
<dbReference type="InterPro" id="IPR050746">
    <property type="entry name" value="DAACS"/>
</dbReference>
<keyword evidence="6" id="KW-1185">Reference proteome</keyword>
<dbReference type="AlphaFoldDB" id="A0A665TPP9"/>
<proteinExistence type="predicted"/>
<dbReference type="GO" id="GO:0015501">
    <property type="term" value="F:glutamate:sodium symporter activity"/>
    <property type="evidence" value="ECO:0007669"/>
    <property type="project" value="TreeGrafter"/>
</dbReference>
<dbReference type="Ensembl" id="ENSENLT00000010158.1">
    <property type="protein sequence ID" value="ENSENLP00000009703.1"/>
    <property type="gene ID" value="ENSENLG00000004678.1"/>
</dbReference>
<dbReference type="GO" id="GO:0005313">
    <property type="term" value="F:L-glutamate transmembrane transporter activity"/>
    <property type="evidence" value="ECO:0007669"/>
    <property type="project" value="TreeGrafter"/>
</dbReference>
<evidence type="ECO:0000256" key="1">
    <source>
        <dbReference type="ARBA" id="ARBA00022692"/>
    </source>
</evidence>
<dbReference type="InterPro" id="IPR036458">
    <property type="entry name" value="Na:dicarbo_symporter_sf"/>
</dbReference>
<protein>
    <submittedName>
        <fullName evidence="5">Uncharacterized protein</fullName>
    </submittedName>
</protein>
<keyword evidence="2 4" id="KW-1133">Transmembrane helix</keyword>
<dbReference type="PROSITE" id="PS00713">
    <property type="entry name" value="NA_DICARBOXYL_SYMP_1"/>
    <property type="match status" value="1"/>
</dbReference>
<evidence type="ECO:0000256" key="2">
    <source>
        <dbReference type="ARBA" id="ARBA00022989"/>
    </source>
</evidence>
<dbReference type="SUPFAM" id="SSF118215">
    <property type="entry name" value="Proton glutamate symport protein"/>
    <property type="match status" value="1"/>
</dbReference>
<dbReference type="PANTHER" id="PTHR11958:SF63">
    <property type="entry name" value="AMINO ACID TRANSPORTER"/>
    <property type="match status" value="1"/>
</dbReference>
<evidence type="ECO:0000256" key="4">
    <source>
        <dbReference type="SAM" id="Phobius"/>
    </source>
</evidence>